<keyword evidence="2" id="KW-0472">Membrane</keyword>
<name>A0ABW5QGT5_9HYPH</name>
<comment type="caution">
    <text evidence="3">The sequence shown here is derived from an EMBL/GenBank/DDBJ whole genome shotgun (WGS) entry which is preliminary data.</text>
</comment>
<keyword evidence="4" id="KW-1185">Reference proteome</keyword>
<keyword evidence="2" id="KW-0812">Transmembrane</keyword>
<gene>
    <name evidence="3" type="ORF">ACFSX5_03370</name>
</gene>
<evidence type="ECO:0000313" key="4">
    <source>
        <dbReference type="Proteomes" id="UP001597521"/>
    </source>
</evidence>
<evidence type="ECO:0000256" key="1">
    <source>
        <dbReference type="SAM" id="MobiDB-lite"/>
    </source>
</evidence>
<reference evidence="4" key="1">
    <citation type="journal article" date="2019" name="Int. J. Syst. Evol. Microbiol.">
        <title>The Global Catalogue of Microorganisms (GCM) 10K type strain sequencing project: providing services to taxonomists for standard genome sequencing and annotation.</title>
        <authorList>
            <consortium name="The Broad Institute Genomics Platform"/>
            <consortium name="The Broad Institute Genome Sequencing Center for Infectious Disease"/>
            <person name="Wu L."/>
            <person name="Ma J."/>
        </authorList>
    </citation>
    <scope>NUCLEOTIDE SEQUENCE [LARGE SCALE GENOMIC DNA]</scope>
    <source>
        <strain evidence="4">CCM 7427</strain>
    </source>
</reference>
<feature type="transmembrane region" description="Helical" evidence="2">
    <location>
        <begin position="50"/>
        <end position="74"/>
    </location>
</feature>
<proteinExistence type="predicted"/>
<feature type="region of interest" description="Disordered" evidence="1">
    <location>
        <begin position="77"/>
        <end position="96"/>
    </location>
</feature>
<dbReference type="RefSeq" id="WP_386831771.1">
    <property type="nucleotide sequence ID" value="NZ_JBHUNP010000001.1"/>
</dbReference>
<feature type="compositionally biased region" description="Low complexity" evidence="1">
    <location>
        <begin position="77"/>
        <end position="90"/>
    </location>
</feature>
<keyword evidence="2" id="KW-1133">Transmembrane helix</keyword>
<dbReference type="Proteomes" id="UP001597521">
    <property type="component" value="Unassembled WGS sequence"/>
</dbReference>
<sequence>MPKSSSPHRFRIRLYAVLSGLVATVGAAAALFAGVTPAAAANLASQPDTQIAVFMVPLTLLVVAILCEVSRFAWRGPLPAELPRPSSRRPLSSREG</sequence>
<dbReference type="EMBL" id="JBHUNP010000001">
    <property type="protein sequence ID" value="MFD2646830.1"/>
    <property type="molecule type" value="Genomic_DNA"/>
</dbReference>
<evidence type="ECO:0000256" key="2">
    <source>
        <dbReference type="SAM" id="Phobius"/>
    </source>
</evidence>
<organism evidence="3 4">
    <name type="scientific">Devosia albogilva</name>
    <dbReference type="NCBI Taxonomy" id="429726"/>
    <lineage>
        <taxon>Bacteria</taxon>
        <taxon>Pseudomonadati</taxon>
        <taxon>Pseudomonadota</taxon>
        <taxon>Alphaproteobacteria</taxon>
        <taxon>Hyphomicrobiales</taxon>
        <taxon>Devosiaceae</taxon>
        <taxon>Devosia</taxon>
    </lineage>
</organism>
<protein>
    <submittedName>
        <fullName evidence="3">Uncharacterized protein</fullName>
    </submittedName>
</protein>
<accession>A0ABW5QGT5</accession>
<evidence type="ECO:0000313" key="3">
    <source>
        <dbReference type="EMBL" id="MFD2646830.1"/>
    </source>
</evidence>